<protein>
    <submittedName>
        <fullName evidence="1">Uncharacterized protein</fullName>
    </submittedName>
</protein>
<proteinExistence type="predicted"/>
<organism evidence="1 2">
    <name type="scientific">Massarina eburnea CBS 473.64</name>
    <dbReference type="NCBI Taxonomy" id="1395130"/>
    <lineage>
        <taxon>Eukaryota</taxon>
        <taxon>Fungi</taxon>
        <taxon>Dikarya</taxon>
        <taxon>Ascomycota</taxon>
        <taxon>Pezizomycotina</taxon>
        <taxon>Dothideomycetes</taxon>
        <taxon>Pleosporomycetidae</taxon>
        <taxon>Pleosporales</taxon>
        <taxon>Massarineae</taxon>
        <taxon>Massarinaceae</taxon>
        <taxon>Massarina</taxon>
    </lineage>
</organism>
<dbReference type="OrthoDB" id="3497702at2759"/>
<dbReference type="Proteomes" id="UP000799753">
    <property type="component" value="Unassembled WGS sequence"/>
</dbReference>
<sequence length="189" mass="20455">MDSRSTVEYKEGLNHHNISLIIIIQSIKQHLYSLQLHFQNPNTTSNIIPPKPTPTTKPTTKMYTITTLITFFTAALAAPAMKPRTDFATVNFSLTNDMTGATQPSSVLENSTPHSFSALFADTNLVVDGRVFATSLQTTTAISSGTCTVDTGAGYLVGTLDAQTTFLDLDGSEGALEIDVTDYRIVCKE</sequence>
<reference evidence="1" key="1">
    <citation type="journal article" date="2020" name="Stud. Mycol.">
        <title>101 Dothideomycetes genomes: a test case for predicting lifestyles and emergence of pathogens.</title>
        <authorList>
            <person name="Haridas S."/>
            <person name="Albert R."/>
            <person name="Binder M."/>
            <person name="Bloem J."/>
            <person name="Labutti K."/>
            <person name="Salamov A."/>
            <person name="Andreopoulos B."/>
            <person name="Baker S."/>
            <person name="Barry K."/>
            <person name="Bills G."/>
            <person name="Bluhm B."/>
            <person name="Cannon C."/>
            <person name="Castanera R."/>
            <person name="Culley D."/>
            <person name="Daum C."/>
            <person name="Ezra D."/>
            <person name="Gonzalez J."/>
            <person name="Henrissat B."/>
            <person name="Kuo A."/>
            <person name="Liang C."/>
            <person name="Lipzen A."/>
            <person name="Lutzoni F."/>
            <person name="Magnuson J."/>
            <person name="Mondo S."/>
            <person name="Nolan M."/>
            <person name="Ohm R."/>
            <person name="Pangilinan J."/>
            <person name="Park H.-J."/>
            <person name="Ramirez L."/>
            <person name="Alfaro M."/>
            <person name="Sun H."/>
            <person name="Tritt A."/>
            <person name="Yoshinaga Y."/>
            <person name="Zwiers L.-H."/>
            <person name="Turgeon B."/>
            <person name="Goodwin S."/>
            <person name="Spatafora J."/>
            <person name="Crous P."/>
            <person name="Grigoriev I."/>
        </authorList>
    </citation>
    <scope>NUCLEOTIDE SEQUENCE</scope>
    <source>
        <strain evidence="1">CBS 473.64</strain>
    </source>
</reference>
<evidence type="ECO:0000313" key="2">
    <source>
        <dbReference type="Proteomes" id="UP000799753"/>
    </source>
</evidence>
<accession>A0A6A6RGI4</accession>
<dbReference type="AlphaFoldDB" id="A0A6A6RGI4"/>
<dbReference type="EMBL" id="MU006839">
    <property type="protein sequence ID" value="KAF2634320.1"/>
    <property type="molecule type" value="Genomic_DNA"/>
</dbReference>
<keyword evidence="2" id="KW-1185">Reference proteome</keyword>
<evidence type="ECO:0000313" key="1">
    <source>
        <dbReference type="EMBL" id="KAF2634320.1"/>
    </source>
</evidence>
<name>A0A6A6RGI4_9PLEO</name>
<gene>
    <name evidence="1" type="ORF">P280DRAFT_554650</name>
</gene>